<evidence type="ECO:0000256" key="2">
    <source>
        <dbReference type="SAM" id="Phobius"/>
    </source>
</evidence>
<name>A0A8E2AQ51_9APHY</name>
<evidence type="ECO:0000313" key="3">
    <source>
        <dbReference type="EMBL" id="OCH84682.1"/>
    </source>
</evidence>
<keyword evidence="2" id="KW-0812">Transmembrane</keyword>
<feature type="transmembrane region" description="Helical" evidence="2">
    <location>
        <begin position="42"/>
        <end position="64"/>
    </location>
</feature>
<sequence length="249" mass="27392">MSASLGEELSPVTPGPMGGTTTSLSLEVQPPWMNRFRLTQAFIIRLITRFIAAALMGVSTTTYMRFLPGPAHSISDPRNRSEHCAYEQYSIAGGRSSIDNITCGKVPAVIEGSELAGNLQPKNLLRSDGHSTDNLMQMHLRRNLDPGQSSRHTSGEQWLSLASPAAPVIIDRNHDPRVQESTCLRPATTLCLSPMHLLSYYPDGAFNHSSSAFCLAWTMSSGIQLYQYLAQRVIATPHRLWHLLVNSTC</sequence>
<dbReference type="AlphaFoldDB" id="A0A8E2AQ51"/>
<protein>
    <submittedName>
        <fullName evidence="3">Uncharacterized protein</fullName>
    </submittedName>
</protein>
<evidence type="ECO:0000313" key="4">
    <source>
        <dbReference type="Proteomes" id="UP000250043"/>
    </source>
</evidence>
<keyword evidence="2" id="KW-0472">Membrane</keyword>
<evidence type="ECO:0000256" key="1">
    <source>
        <dbReference type="SAM" id="MobiDB-lite"/>
    </source>
</evidence>
<organism evidence="3 4">
    <name type="scientific">Obba rivulosa</name>
    <dbReference type="NCBI Taxonomy" id="1052685"/>
    <lineage>
        <taxon>Eukaryota</taxon>
        <taxon>Fungi</taxon>
        <taxon>Dikarya</taxon>
        <taxon>Basidiomycota</taxon>
        <taxon>Agaricomycotina</taxon>
        <taxon>Agaricomycetes</taxon>
        <taxon>Polyporales</taxon>
        <taxon>Gelatoporiaceae</taxon>
        <taxon>Obba</taxon>
    </lineage>
</organism>
<gene>
    <name evidence="3" type="ORF">OBBRIDRAFT_384499</name>
</gene>
<dbReference type="EMBL" id="KV722646">
    <property type="protein sequence ID" value="OCH84682.1"/>
    <property type="molecule type" value="Genomic_DNA"/>
</dbReference>
<accession>A0A8E2AQ51</accession>
<proteinExistence type="predicted"/>
<dbReference type="Proteomes" id="UP000250043">
    <property type="component" value="Unassembled WGS sequence"/>
</dbReference>
<keyword evidence="2" id="KW-1133">Transmembrane helix</keyword>
<reference evidence="3 4" key="1">
    <citation type="submission" date="2016-07" db="EMBL/GenBank/DDBJ databases">
        <title>Draft genome of the white-rot fungus Obba rivulosa 3A-2.</title>
        <authorList>
            <consortium name="DOE Joint Genome Institute"/>
            <person name="Miettinen O."/>
            <person name="Riley R."/>
            <person name="Acob R."/>
            <person name="Barry K."/>
            <person name="Cullen D."/>
            <person name="De Vries R."/>
            <person name="Hainaut M."/>
            <person name="Hatakka A."/>
            <person name="Henrissat B."/>
            <person name="Hilden K."/>
            <person name="Kuo R."/>
            <person name="Labutti K."/>
            <person name="Lipzen A."/>
            <person name="Makela M.R."/>
            <person name="Sandor L."/>
            <person name="Spatafora J.W."/>
            <person name="Grigoriev I.V."/>
            <person name="Hibbett D.S."/>
        </authorList>
    </citation>
    <scope>NUCLEOTIDE SEQUENCE [LARGE SCALE GENOMIC DNA]</scope>
    <source>
        <strain evidence="3 4">3A-2</strain>
    </source>
</reference>
<keyword evidence="4" id="KW-1185">Reference proteome</keyword>
<feature type="region of interest" description="Disordered" evidence="1">
    <location>
        <begin position="1"/>
        <end position="22"/>
    </location>
</feature>